<evidence type="ECO:0000313" key="3">
    <source>
        <dbReference type="Proteomes" id="UP000008021"/>
    </source>
</evidence>
<proteinExistence type="predicted"/>
<name>A0A0E0DLR3_9ORYZ</name>
<reference evidence="2" key="2">
    <citation type="submission" date="2018-05" db="EMBL/GenBank/DDBJ databases">
        <title>OmerRS3 (Oryza meridionalis Reference Sequence Version 3).</title>
        <authorList>
            <person name="Zhang J."/>
            <person name="Kudrna D."/>
            <person name="Lee S."/>
            <person name="Talag J."/>
            <person name="Welchert J."/>
            <person name="Wing R.A."/>
        </authorList>
    </citation>
    <scope>NUCLEOTIDE SEQUENCE [LARGE SCALE GENOMIC DNA]</scope>
    <source>
        <strain evidence="2">cv. OR44</strain>
    </source>
</reference>
<sequence length="61" mass="6412">MEKTRGRHGKEDGSSQDSAAAAAEKAGVADGGRGWRAEGAGSFLEAHCLEPEPAWRSDSIR</sequence>
<feature type="region of interest" description="Disordered" evidence="1">
    <location>
        <begin position="1"/>
        <end position="37"/>
    </location>
</feature>
<evidence type="ECO:0000313" key="2">
    <source>
        <dbReference type="EnsemblPlants" id="OMERI05G02660.1"/>
    </source>
</evidence>
<feature type="compositionally biased region" description="Low complexity" evidence="1">
    <location>
        <begin position="15"/>
        <end position="28"/>
    </location>
</feature>
<evidence type="ECO:0000256" key="1">
    <source>
        <dbReference type="SAM" id="MobiDB-lite"/>
    </source>
</evidence>
<organism evidence="2">
    <name type="scientific">Oryza meridionalis</name>
    <dbReference type="NCBI Taxonomy" id="40149"/>
    <lineage>
        <taxon>Eukaryota</taxon>
        <taxon>Viridiplantae</taxon>
        <taxon>Streptophyta</taxon>
        <taxon>Embryophyta</taxon>
        <taxon>Tracheophyta</taxon>
        <taxon>Spermatophyta</taxon>
        <taxon>Magnoliopsida</taxon>
        <taxon>Liliopsida</taxon>
        <taxon>Poales</taxon>
        <taxon>Poaceae</taxon>
        <taxon>BOP clade</taxon>
        <taxon>Oryzoideae</taxon>
        <taxon>Oryzeae</taxon>
        <taxon>Oryzinae</taxon>
        <taxon>Oryza</taxon>
    </lineage>
</organism>
<protein>
    <submittedName>
        <fullName evidence="2">Uncharacterized protein</fullName>
    </submittedName>
</protein>
<dbReference type="HOGENOM" id="CLU_2926590_0_0_1"/>
<feature type="compositionally biased region" description="Basic and acidic residues" evidence="1">
    <location>
        <begin position="1"/>
        <end position="13"/>
    </location>
</feature>
<dbReference type="AlphaFoldDB" id="A0A0E0DLR3"/>
<dbReference type="Proteomes" id="UP000008021">
    <property type="component" value="Chromosome 5"/>
</dbReference>
<dbReference type="EnsemblPlants" id="OMERI05G02660.1">
    <property type="protein sequence ID" value="OMERI05G02660.1"/>
    <property type="gene ID" value="OMERI05G02660"/>
</dbReference>
<accession>A0A0E0DLR3</accession>
<keyword evidence="3" id="KW-1185">Reference proteome</keyword>
<reference evidence="2" key="1">
    <citation type="submission" date="2015-04" db="UniProtKB">
        <authorList>
            <consortium name="EnsemblPlants"/>
        </authorList>
    </citation>
    <scope>IDENTIFICATION</scope>
</reference>
<dbReference type="Gramene" id="OMERI05G02660.1">
    <property type="protein sequence ID" value="OMERI05G02660.1"/>
    <property type="gene ID" value="OMERI05G02660"/>
</dbReference>